<name>A0ABR7Q3P6_9FLAO</name>
<gene>
    <name evidence="1" type="ORF">H2O64_00750</name>
</gene>
<comment type="caution">
    <text evidence="1">The sequence shown here is derived from an EMBL/GenBank/DDBJ whole genome shotgun (WGS) entry which is preliminary data.</text>
</comment>
<protein>
    <recommendedName>
        <fullName evidence="3">TonB C-terminal domain-containing protein</fullName>
    </recommendedName>
</protein>
<proteinExistence type="predicted"/>
<dbReference type="Proteomes" id="UP000619238">
    <property type="component" value="Unassembled WGS sequence"/>
</dbReference>
<reference evidence="1 2" key="1">
    <citation type="submission" date="2020-07" db="EMBL/GenBank/DDBJ databases">
        <title>Description of Kordia aestuariivivens sp. nov., isolated from a tidal flat.</title>
        <authorList>
            <person name="Park S."/>
            <person name="Yoon J.-H."/>
        </authorList>
    </citation>
    <scope>NUCLEOTIDE SEQUENCE [LARGE SCALE GENOMIC DNA]</scope>
    <source>
        <strain evidence="1 2">YSTF-M3</strain>
    </source>
</reference>
<evidence type="ECO:0000313" key="1">
    <source>
        <dbReference type="EMBL" id="MBC8753177.1"/>
    </source>
</evidence>
<keyword evidence="2" id="KW-1185">Reference proteome</keyword>
<dbReference type="RefSeq" id="WP_187560222.1">
    <property type="nucleotide sequence ID" value="NZ_JACGWS010000001.1"/>
</dbReference>
<sequence>MMKQLWKYCLVFFVCVSCDLINSSIVKEETIVAQEKQTIDLDTVTEFPSFTSCDHLESEAQKNCFFQALTDHIYERLSQNELMVSKAIHDTIQVELHIDSIGIIKVANIQKKAFTAKQLPSLDSLIRASINSLPKASPANKRGIPVATKFMLPIILHVEE</sequence>
<accession>A0ABR7Q3P6</accession>
<evidence type="ECO:0000313" key="2">
    <source>
        <dbReference type="Proteomes" id="UP000619238"/>
    </source>
</evidence>
<organism evidence="1 2">
    <name type="scientific">Kordia aestuariivivens</name>
    <dbReference type="NCBI Taxonomy" id="2759037"/>
    <lineage>
        <taxon>Bacteria</taxon>
        <taxon>Pseudomonadati</taxon>
        <taxon>Bacteroidota</taxon>
        <taxon>Flavobacteriia</taxon>
        <taxon>Flavobacteriales</taxon>
        <taxon>Flavobacteriaceae</taxon>
        <taxon>Kordia</taxon>
    </lineage>
</organism>
<dbReference type="EMBL" id="JACGWS010000001">
    <property type="protein sequence ID" value="MBC8753177.1"/>
    <property type="molecule type" value="Genomic_DNA"/>
</dbReference>
<evidence type="ECO:0008006" key="3">
    <source>
        <dbReference type="Google" id="ProtNLM"/>
    </source>
</evidence>